<dbReference type="GO" id="GO:0031267">
    <property type="term" value="F:small GTPase binding"/>
    <property type="evidence" value="ECO:0007669"/>
    <property type="project" value="InterPro"/>
</dbReference>
<keyword evidence="5" id="KW-0967">Endosome</keyword>
<dbReference type="GO" id="GO:0006886">
    <property type="term" value="P:intracellular protein transport"/>
    <property type="evidence" value="ECO:0007669"/>
    <property type="project" value="InterPro"/>
</dbReference>
<evidence type="ECO:0000259" key="13">
    <source>
        <dbReference type="PROSITE" id="PS50909"/>
    </source>
</evidence>
<feature type="region of interest" description="Disordered" evidence="10">
    <location>
        <begin position="380"/>
        <end position="460"/>
    </location>
</feature>
<comment type="similarity">
    <text evidence="3">Belongs to the GGA protein family.</text>
</comment>
<evidence type="ECO:0000256" key="5">
    <source>
        <dbReference type="ARBA" id="ARBA00022753"/>
    </source>
</evidence>
<keyword evidence="15" id="KW-1185">Reference proteome</keyword>
<feature type="compositionally biased region" description="Low complexity" evidence="10">
    <location>
        <begin position="300"/>
        <end position="313"/>
    </location>
</feature>
<dbReference type="PROSITE" id="PS50180">
    <property type="entry name" value="GAE"/>
    <property type="match status" value="1"/>
</dbReference>
<dbReference type="GO" id="GO:0006893">
    <property type="term" value="P:Golgi to plasma membrane transport"/>
    <property type="evidence" value="ECO:0007669"/>
    <property type="project" value="TreeGrafter"/>
</dbReference>
<evidence type="ECO:0000256" key="4">
    <source>
        <dbReference type="ARBA" id="ARBA00022448"/>
    </source>
</evidence>
<dbReference type="GO" id="GO:0034394">
    <property type="term" value="P:protein localization to cell surface"/>
    <property type="evidence" value="ECO:0007669"/>
    <property type="project" value="TreeGrafter"/>
</dbReference>
<dbReference type="Pfam" id="PF03127">
    <property type="entry name" value="GAT"/>
    <property type="match status" value="1"/>
</dbReference>
<keyword evidence="7" id="KW-0653">Protein transport</keyword>
<proteinExistence type="inferred from homology"/>
<evidence type="ECO:0000259" key="11">
    <source>
        <dbReference type="PROSITE" id="PS50179"/>
    </source>
</evidence>
<dbReference type="SMART" id="SM00288">
    <property type="entry name" value="VHS"/>
    <property type="match status" value="1"/>
</dbReference>
<dbReference type="InterPro" id="IPR041198">
    <property type="entry name" value="GGA_N-GAT"/>
</dbReference>
<name>A0A3S3SKN2_9ACAR</name>
<dbReference type="CDD" id="cd14234">
    <property type="entry name" value="GAT_GGA_meta"/>
    <property type="match status" value="1"/>
</dbReference>
<dbReference type="AlphaFoldDB" id="A0A3S3SKN2"/>
<evidence type="ECO:0000259" key="12">
    <source>
        <dbReference type="PROSITE" id="PS50180"/>
    </source>
</evidence>
<dbReference type="Gene3D" id="1.25.40.90">
    <property type="match status" value="1"/>
</dbReference>
<evidence type="ECO:0000256" key="7">
    <source>
        <dbReference type="ARBA" id="ARBA00022927"/>
    </source>
</evidence>
<dbReference type="GO" id="GO:0005802">
    <property type="term" value="C:trans-Golgi network"/>
    <property type="evidence" value="ECO:0007669"/>
    <property type="project" value="InterPro"/>
</dbReference>
<feature type="domain" description="VHS" evidence="11">
    <location>
        <begin position="19"/>
        <end position="149"/>
    </location>
</feature>
<dbReference type="InterPro" id="IPR013041">
    <property type="entry name" value="Clathrin_app_Ig-like_sf"/>
</dbReference>
<comment type="subcellular location">
    <subcellularLocation>
        <location evidence="2">Early endosome membrane</location>
        <topology evidence="2">Peripheral membrane protein</topology>
    </subcellularLocation>
    <subcellularLocation>
        <location evidence="1">Golgi apparatus</location>
        <location evidence="1">trans-Golgi network membrane</location>
        <topology evidence="1">Peripheral membrane protein</topology>
    </subcellularLocation>
</comment>
<evidence type="ECO:0000256" key="3">
    <source>
        <dbReference type="ARBA" id="ARBA00008099"/>
    </source>
</evidence>
<dbReference type="SUPFAM" id="SSF49348">
    <property type="entry name" value="Clathrin adaptor appendage domain"/>
    <property type="match status" value="1"/>
</dbReference>
<feature type="compositionally biased region" description="Basic and acidic residues" evidence="10">
    <location>
        <begin position="404"/>
        <end position="423"/>
    </location>
</feature>
<sequence length="610" mass="68698">MSTMDTKAQQALDICLVKVTNPLNTSVDDNTVCELIRAIDETREGSQIALQFIAHKIQSPQEIEAIQALNILDILSQKNNANVNAEIGKFRFLNELIKVVSPKYLAHRSSPKVKQKVIELIYKWSVGMKSEPKIAEAYLMLKKQSIVFNDPIHVLPCYDNPSRRKDDPFGDEENSRTLQRLLQSKNPEDLQAANKLIKLMVKEADKKMNLKARCSTELETVYNNARVLSDMLMHYIPGQTTREELELFKELYESCESLRPKLFRLAGEMEEKDPELQEILQANDELTKVINEYKSKMGLNNCSNNSSNASETSLLDLNSPTELPQTNIPFLNNDLLSLNLSSEQCSHSNFEFTDRRDSDISVLDSISCNGSHSNLLVSDSYEEKNESNKTDHSNSRSSLSELEELMRKSVTIEKKIETRRDKTPLNQLQKASIDKSSNSASSSTSDLISAASSENNETLPPPLTNLVISLDSIEPSSLPPVPLIDKDGIKVFLNFAKESPRKDVTVMVITTVNTNKITVSHINFQAAVPKNMRVKLQSPSSSILPPYNPFLPPAAITQVMLIARKSDTDKVRFKYKFKYTINDKCCTEIGEIDHLFSNINTNYLLPTTDK</sequence>
<gene>
    <name evidence="14" type="ORF">B4U79_08257</name>
</gene>
<dbReference type="PANTHER" id="PTHR45905:SF1">
    <property type="entry name" value="GOLGI-LOCALIZED, GAMMA-ADAPTIN EAR CONTAINING, ARF BINDING PROTEIN"/>
    <property type="match status" value="1"/>
</dbReference>
<feature type="domain" description="GAT" evidence="13">
    <location>
        <begin position="171"/>
        <end position="298"/>
    </location>
</feature>
<dbReference type="PROSITE" id="PS50179">
    <property type="entry name" value="VHS"/>
    <property type="match status" value="1"/>
</dbReference>
<evidence type="ECO:0000256" key="10">
    <source>
        <dbReference type="SAM" id="MobiDB-lite"/>
    </source>
</evidence>
<evidence type="ECO:0000313" key="14">
    <source>
        <dbReference type="EMBL" id="RWS16509.1"/>
    </source>
</evidence>
<dbReference type="PROSITE" id="PS50909">
    <property type="entry name" value="GAT"/>
    <property type="match status" value="1"/>
</dbReference>
<dbReference type="Gene3D" id="2.60.40.1230">
    <property type="match status" value="1"/>
</dbReference>
<dbReference type="STRING" id="1965070.A0A3S3SKN2"/>
<keyword evidence="9" id="KW-0472">Membrane</keyword>
<organism evidence="14 15">
    <name type="scientific">Dinothrombium tinctorium</name>
    <dbReference type="NCBI Taxonomy" id="1965070"/>
    <lineage>
        <taxon>Eukaryota</taxon>
        <taxon>Metazoa</taxon>
        <taxon>Ecdysozoa</taxon>
        <taxon>Arthropoda</taxon>
        <taxon>Chelicerata</taxon>
        <taxon>Arachnida</taxon>
        <taxon>Acari</taxon>
        <taxon>Acariformes</taxon>
        <taxon>Trombidiformes</taxon>
        <taxon>Prostigmata</taxon>
        <taxon>Anystina</taxon>
        <taxon>Parasitengona</taxon>
        <taxon>Trombidioidea</taxon>
        <taxon>Trombidiidae</taxon>
        <taxon>Dinothrombium</taxon>
    </lineage>
</organism>
<dbReference type="InterPro" id="IPR008942">
    <property type="entry name" value="ENTH_VHS"/>
</dbReference>
<accession>A0A3S3SKN2</accession>
<dbReference type="InterPro" id="IPR002014">
    <property type="entry name" value="VHS_dom"/>
</dbReference>
<dbReference type="SMART" id="SM00809">
    <property type="entry name" value="Alpha_adaptinC2"/>
    <property type="match status" value="1"/>
</dbReference>
<evidence type="ECO:0000256" key="1">
    <source>
        <dbReference type="ARBA" id="ARBA00004150"/>
    </source>
</evidence>
<keyword evidence="8" id="KW-0333">Golgi apparatus</keyword>
<dbReference type="Gene3D" id="1.20.5.170">
    <property type="match status" value="1"/>
</dbReference>
<evidence type="ECO:0000256" key="9">
    <source>
        <dbReference type="ARBA" id="ARBA00023136"/>
    </source>
</evidence>
<evidence type="ECO:0000256" key="6">
    <source>
        <dbReference type="ARBA" id="ARBA00022843"/>
    </source>
</evidence>
<dbReference type="PANTHER" id="PTHR45905">
    <property type="entry name" value="GOLGI-LOCALIZED, GAMMA-ADAPTIN EAR CONTAINING, ARF BINDING PROTEIN"/>
    <property type="match status" value="1"/>
</dbReference>
<dbReference type="InterPro" id="IPR038425">
    <property type="entry name" value="GAT_sf"/>
</dbReference>
<feature type="region of interest" description="Disordered" evidence="10">
    <location>
        <begin position="300"/>
        <end position="320"/>
    </location>
</feature>
<reference evidence="14 15" key="1">
    <citation type="journal article" date="2018" name="Gigascience">
        <title>Genomes of trombidid mites reveal novel predicted allergens and laterally-transferred genes associated with secondary metabolism.</title>
        <authorList>
            <person name="Dong X."/>
            <person name="Chaisiri K."/>
            <person name="Xia D."/>
            <person name="Armstrong S.D."/>
            <person name="Fang Y."/>
            <person name="Donnelly M.J."/>
            <person name="Kadowaki T."/>
            <person name="McGarry J.W."/>
            <person name="Darby A.C."/>
            <person name="Makepeace B.L."/>
        </authorList>
    </citation>
    <scope>NUCLEOTIDE SEQUENCE [LARGE SCALE GENOMIC DNA]</scope>
    <source>
        <strain evidence="14">UoL-WK</strain>
    </source>
</reference>
<keyword evidence="6" id="KW-0832">Ubl conjugation</keyword>
<feature type="compositionally biased region" description="Low complexity" evidence="10">
    <location>
        <begin position="430"/>
        <end position="453"/>
    </location>
</feature>
<dbReference type="SUPFAM" id="SSF89009">
    <property type="entry name" value="GAT-like domain"/>
    <property type="match status" value="1"/>
</dbReference>
<comment type="caution">
    <text evidence="14">The sequence shown here is derived from an EMBL/GenBank/DDBJ whole genome shotgun (WGS) entry which is preliminary data.</text>
</comment>
<dbReference type="SUPFAM" id="SSF48464">
    <property type="entry name" value="ENTH/VHS domain"/>
    <property type="match status" value="1"/>
</dbReference>
<dbReference type="Pfam" id="PF18308">
    <property type="entry name" value="GGA_N-GAT"/>
    <property type="match status" value="1"/>
</dbReference>
<dbReference type="GO" id="GO:0043130">
    <property type="term" value="F:ubiquitin binding"/>
    <property type="evidence" value="ECO:0007669"/>
    <property type="project" value="InterPro"/>
</dbReference>
<dbReference type="InterPro" id="IPR027422">
    <property type="entry name" value="GGA1-3"/>
</dbReference>
<dbReference type="InterPro" id="IPR008152">
    <property type="entry name" value="Clathrin_a/b/g-adaptin_app_Ig"/>
</dbReference>
<dbReference type="GO" id="GO:0031901">
    <property type="term" value="C:early endosome membrane"/>
    <property type="evidence" value="ECO:0007669"/>
    <property type="project" value="UniProtKB-SubCell"/>
</dbReference>
<feature type="domain" description="GAE" evidence="12">
    <location>
        <begin position="476"/>
        <end position="596"/>
    </location>
</feature>
<feature type="compositionally biased region" description="Basic and acidic residues" evidence="10">
    <location>
        <begin position="381"/>
        <end position="394"/>
    </location>
</feature>
<dbReference type="InterPro" id="IPR004152">
    <property type="entry name" value="GAT_dom"/>
</dbReference>
<evidence type="ECO:0000256" key="2">
    <source>
        <dbReference type="ARBA" id="ARBA00004220"/>
    </source>
</evidence>
<dbReference type="OrthoDB" id="447025at2759"/>
<protein>
    <submittedName>
        <fullName evidence="14">ADP-ribosylation factor-binding protein GGA1-like isoform X3</fullName>
    </submittedName>
</protein>
<dbReference type="EMBL" id="NCKU01000219">
    <property type="protein sequence ID" value="RWS16509.1"/>
    <property type="molecule type" value="Genomic_DNA"/>
</dbReference>
<dbReference type="InterPro" id="IPR008153">
    <property type="entry name" value="GAE_dom"/>
</dbReference>
<dbReference type="Proteomes" id="UP000285301">
    <property type="component" value="Unassembled WGS sequence"/>
</dbReference>
<dbReference type="Pfam" id="PF00790">
    <property type="entry name" value="VHS"/>
    <property type="match status" value="1"/>
</dbReference>
<keyword evidence="4" id="KW-0813">Transport</keyword>
<dbReference type="GO" id="GO:0035091">
    <property type="term" value="F:phosphatidylinositol binding"/>
    <property type="evidence" value="ECO:0007669"/>
    <property type="project" value="InterPro"/>
</dbReference>
<dbReference type="Pfam" id="PF02883">
    <property type="entry name" value="Alpha_adaptinC2"/>
    <property type="match status" value="1"/>
</dbReference>
<evidence type="ECO:0000256" key="8">
    <source>
        <dbReference type="ARBA" id="ARBA00023034"/>
    </source>
</evidence>
<dbReference type="Gene3D" id="1.20.58.160">
    <property type="match status" value="1"/>
</dbReference>
<evidence type="ECO:0000313" key="15">
    <source>
        <dbReference type="Proteomes" id="UP000285301"/>
    </source>
</evidence>